<dbReference type="SUPFAM" id="SSF81383">
    <property type="entry name" value="F-box domain"/>
    <property type="match status" value="1"/>
</dbReference>
<dbReference type="InterPro" id="IPR006553">
    <property type="entry name" value="Leu-rich_rpt_Cys-con_subtyp"/>
</dbReference>
<organism evidence="1">
    <name type="scientific">Aegilops tauschii</name>
    <name type="common">Tausch's goatgrass</name>
    <name type="synonym">Aegilops squarrosa</name>
    <dbReference type="NCBI Taxonomy" id="37682"/>
    <lineage>
        <taxon>Eukaryota</taxon>
        <taxon>Viridiplantae</taxon>
        <taxon>Streptophyta</taxon>
        <taxon>Embryophyta</taxon>
        <taxon>Tracheophyta</taxon>
        <taxon>Spermatophyta</taxon>
        <taxon>Magnoliopsida</taxon>
        <taxon>Liliopsida</taxon>
        <taxon>Poales</taxon>
        <taxon>Poaceae</taxon>
        <taxon>BOP clade</taxon>
        <taxon>Pooideae</taxon>
        <taxon>Triticodae</taxon>
        <taxon>Triticeae</taxon>
        <taxon>Triticinae</taxon>
        <taxon>Aegilops</taxon>
    </lineage>
</organism>
<dbReference type="InterPro" id="IPR032675">
    <property type="entry name" value="LRR_dom_sf"/>
</dbReference>
<sequence>MELQLDAPPALLPSVRDWSELPLDALTLVFKGLDAVDLLMGAGLVCHSWLEAAKAPELWRKVDMGRGPRDKEVMEKNRGVDLDHSNRGVGFAIRIPGKNNLSKSTQVMCAMAKVAVDRSDGKMEVFVGSNFVTDEILNYIGARSPSLKGLALLSCYHVTSQGFTDLVSKCPLLEDIELSGCIGVSGDAMVATGRACLRLKRLVLDKTWTRRWDRGEVAGISMMHELRHLSLSRSDITNEELMAVVYACPCLEQLSVADCYNIVADNALRAKCATVKTLGLPASQDHHYDWDEFYAYGFGTASYHGDIGYGWMSNDRYASNGPYDYEFGTASYDHDIDYGWMPDD</sequence>
<proteinExistence type="predicted"/>
<reference evidence="1" key="1">
    <citation type="submission" date="2015-06" db="UniProtKB">
        <authorList>
            <consortium name="EnsemblPlants"/>
        </authorList>
    </citation>
    <scope>IDENTIFICATION</scope>
</reference>
<dbReference type="PANTHER" id="PTHR38926">
    <property type="entry name" value="F-BOX DOMAIN CONTAINING PROTEIN, EXPRESSED"/>
    <property type="match status" value="1"/>
</dbReference>
<dbReference type="InterPro" id="IPR001810">
    <property type="entry name" value="F-box_dom"/>
</dbReference>
<dbReference type="Gene3D" id="1.20.1280.50">
    <property type="match status" value="1"/>
</dbReference>
<dbReference type="Pfam" id="PF12937">
    <property type="entry name" value="F-box-like"/>
    <property type="match status" value="1"/>
</dbReference>
<protein>
    <submittedName>
        <fullName evidence="1">Uncharacterized protein</fullName>
    </submittedName>
</protein>
<dbReference type="AlphaFoldDB" id="M8BJY9"/>
<accession>M8BJY9</accession>
<dbReference type="PROSITE" id="PS50181">
    <property type="entry name" value="FBOX"/>
    <property type="match status" value="1"/>
</dbReference>
<name>M8BJY9_AEGTA</name>
<dbReference type="EnsemblPlants" id="EMT22264">
    <property type="protein sequence ID" value="EMT22264"/>
    <property type="gene ID" value="F775_19222"/>
</dbReference>
<evidence type="ECO:0000313" key="1">
    <source>
        <dbReference type="EnsemblPlants" id="EMT22264"/>
    </source>
</evidence>
<dbReference type="FunFam" id="1.20.1280.50:FF:000037">
    <property type="entry name" value="F-box protein SKIP19"/>
    <property type="match status" value="1"/>
</dbReference>
<dbReference type="SUPFAM" id="SSF52047">
    <property type="entry name" value="RNI-like"/>
    <property type="match status" value="1"/>
</dbReference>
<dbReference type="InterPro" id="IPR036047">
    <property type="entry name" value="F-box-like_dom_sf"/>
</dbReference>
<dbReference type="PANTHER" id="PTHR38926:SF71">
    <property type="entry name" value="OS08G0194350 PROTEIN"/>
    <property type="match status" value="1"/>
</dbReference>
<dbReference type="SMART" id="SM00367">
    <property type="entry name" value="LRR_CC"/>
    <property type="match status" value="3"/>
</dbReference>
<dbReference type="Gene3D" id="3.80.10.10">
    <property type="entry name" value="Ribonuclease Inhibitor"/>
    <property type="match status" value="1"/>
</dbReference>